<evidence type="ECO:0000313" key="3">
    <source>
        <dbReference type="Proteomes" id="UP000271098"/>
    </source>
</evidence>
<reference evidence="2 3" key="2">
    <citation type="submission" date="2018-11" db="EMBL/GenBank/DDBJ databases">
        <authorList>
            <consortium name="Pathogen Informatics"/>
        </authorList>
    </citation>
    <scope>NUCLEOTIDE SEQUENCE [LARGE SCALE GENOMIC DNA]</scope>
</reference>
<evidence type="ECO:0000313" key="2">
    <source>
        <dbReference type="EMBL" id="VDN31222.1"/>
    </source>
</evidence>
<feature type="region of interest" description="Disordered" evidence="1">
    <location>
        <begin position="105"/>
        <end position="126"/>
    </location>
</feature>
<dbReference type="OrthoDB" id="21380at2759"/>
<dbReference type="EMBL" id="UYRT01086347">
    <property type="protein sequence ID" value="VDN31222.1"/>
    <property type="molecule type" value="Genomic_DNA"/>
</dbReference>
<reference evidence="4" key="1">
    <citation type="submission" date="2016-06" db="UniProtKB">
        <authorList>
            <consortium name="WormBaseParasite"/>
        </authorList>
    </citation>
    <scope>IDENTIFICATION</scope>
</reference>
<sequence>MKLEDNDQHFCPAFKEFSTPTNFRPIYFGEAAGRSLFHKATPEYIKKKKVRKVAKSVVSLRLKSGLYTALHFSCKEHQMHISEPEFYKEVDSLCGSFTKEIVVPNQPLRRRRTPEPLPLPENDLFE</sequence>
<keyword evidence="3" id="KW-1185">Reference proteome</keyword>
<evidence type="ECO:0000313" key="4">
    <source>
        <dbReference type="WBParaSite" id="GPUH_0001820901-mRNA-1"/>
    </source>
</evidence>
<dbReference type="WBParaSite" id="GPUH_0001820901-mRNA-1">
    <property type="protein sequence ID" value="GPUH_0001820901-mRNA-1"/>
    <property type="gene ID" value="GPUH_0001820901"/>
</dbReference>
<name>A0A183EB43_9BILA</name>
<dbReference type="AlphaFoldDB" id="A0A183EB43"/>
<dbReference type="Proteomes" id="UP000271098">
    <property type="component" value="Unassembled WGS sequence"/>
</dbReference>
<accession>A0A183EB43</accession>
<organism evidence="4">
    <name type="scientific">Gongylonema pulchrum</name>
    <dbReference type="NCBI Taxonomy" id="637853"/>
    <lineage>
        <taxon>Eukaryota</taxon>
        <taxon>Metazoa</taxon>
        <taxon>Ecdysozoa</taxon>
        <taxon>Nematoda</taxon>
        <taxon>Chromadorea</taxon>
        <taxon>Rhabditida</taxon>
        <taxon>Spirurina</taxon>
        <taxon>Spiruromorpha</taxon>
        <taxon>Spiruroidea</taxon>
        <taxon>Gongylonematidae</taxon>
        <taxon>Gongylonema</taxon>
    </lineage>
</organism>
<protein>
    <submittedName>
        <fullName evidence="2 4">Uncharacterized protein</fullName>
    </submittedName>
</protein>
<proteinExistence type="predicted"/>
<evidence type="ECO:0000256" key="1">
    <source>
        <dbReference type="SAM" id="MobiDB-lite"/>
    </source>
</evidence>
<gene>
    <name evidence="2" type="ORF">GPUH_LOCUS18187</name>
</gene>